<organism evidence="1 2">
    <name type="scientific">Diaphorobacter ruginosibacter</name>
    <dbReference type="NCBI Taxonomy" id="1715720"/>
    <lineage>
        <taxon>Bacteria</taxon>
        <taxon>Pseudomonadati</taxon>
        <taxon>Pseudomonadota</taxon>
        <taxon>Betaproteobacteria</taxon>
        <taxon>Burkholderiales</taxon>
        <taxon>Comamonadaceae</taxon>
        <taxon>Diaphorobacter</taxon>
    </lineage>
</organism>
<keyword evidence="2" id="KW-1185">Reference proteome</keyword>
<dbReference type="AlphaFoldDB" id="A0A7G9RTW1"/>
<dbReference type="RefSeq" id="WP_187599907.1">
    <property type="nucleotide sequence ID" value="NZ_CP060714.1"/>
</dbReference>
<dbReference type="Gene3D" id="2.60.220.30">
    <property type="match status" value="1"/>
</dbReference>
<reference evidence="1 2" key="1">
    <citation type="submission" date="2020-08" db="EMBL/GenBank/DDBJ databases">
        <title>Genome sequence of Diaphorobacter ruginosibacter DSM 27467T.</title>
        <authorList>
            <person name="Hyun D.-W."/>
            <person name="Bae J.-W."/>
        </authorList>
    </citation>
    <scope>NUCLEOTIDE SEQUENCE [LARGE SCALE GENOMIC DNA]</scope>
    <source>
        <strain evidence="1 2">DSM 27467</strain>
    </source>
</reference>
<accession>A0A7G9RTW1</accession>
<proteinExistence type="predicted"/>
<protein>
    <recommendedName>
        <fullName evidence="3">ZU5 domain-containing protein</fullName>
    </recommendedName>
</protein>
<evidence type="ECO:0000313" key="1">
    <source>
        <dbReference type="EMBL" id="QNN59036.1"/>
    </source>
</evidence>
<name>A0A7G9RTW1_9BURK</name>
<dbReference type="KEGG" id="drg:H9K76_09710"/>
<dbReference type="EMBL" id="CP060714">
    <property type="protein sequence ID" value="QNN59036.1"/>
    <property type="molecule type" value="Genomic_DNA"/>
</dbReference>
<sequence>MSTSPQMARAIPGTLFRNHQLIPTMKSTLLSRMACLASVVSLLFTLTACGGGNSATSQQPDPHAPKPVITPVGEVQGAAVSASLNQAGGSLSSADGRLTITVPEGALSALTTLSIQPIGNQAPGRVGTGYRLLPEGVVFAKPVQLRFAYTDAETAGSHAQALGVAFQQTDGTWMWQGGTPDATARTLTATTTHFSDWSLVKGLQLRPPSATVKVGGSVPLRVAYCYAPALGNDDLLAPLAFNCEDENAPAPSLKTPVAWSVNGARGGNAAVGTVAGDEAKARYTAPRQKPESNPVAVSAEIKGARGMMLLVSNITITDDFTGYKGSISGTATTQDTEISYQAANLEFVPFEDLAGDLKKYVARGNLTIKTRYGSGRVETEVIGLGGEQGVLVVYDPVRGGTAFAGRYWFSLYGLLNSCPEEVIAGGATLPSYGSDSSRLEGSRGITCTAGGDAVSFSTQWSLKTAD</sequence>
<gene>
    <name evidence="1" type="ORF">H9K76_09710</name>
</gene>
<dbReference type="Proteomes" id="UP000515811">
    <property type="component" value="Chromosome"/>
</dbReference>
<evidence type="ECO:0008006" key="3">
    <source>
        <dbReference type="Google" id="ProtNLM"/>
    </source>
</evidence>
<evidence type="ECO:0000313" key="2">
    <source>
        <dbReference type="Proteomes" id="UP000515811"/>
    </source>
</evidence>